<accession>A0A167C375</accession>
<dbReference type="GO" id="GO:0006270">
    <property type="term" value="P:DNA replication initiation"/>
    <property type="evidence" value="ECO:0007669"/>
    <property type="project" value="TreeGrafter"/>
</dbReference>
<evidence type="ECO:0000259" key="1">
    <source>
        <dbReference type="Pfam" id="PF14630"/>
    </source>
</evidence>
<evidence type="ECO:0000313" key="3">
    <source>
        <dbReference type="Proteomes" id="UP000189580"/>
    </source>
</evidence>
<organism evidence="2 3">
    <name type="scientific">Sugiyamaella lignohabitans</name>
    <dbReference type="NCBI Taxonomy" id="796027"/>
    <lineage>
        <taxon>Eukaryota</taxon>
        <taxon>Fungi</taxon>
        <taxon>Dikarya</taxon>
        <taxon>Ascomycota</taxon>
        <taxon>Saccharomycotina</taxon>
        <taxon>Dipodascomycetes</taxon>
        <taxon>Dipodascales</taxon>
        <taxon>Trichomonascaceae</taxon>
        <taxon>Sugiyamaella</taxon>
    </lineage>
</organism>
<dbReference type="GO" id="GO:0005664">
    <property type="term" value="C:nuclear origin of replication recognition complex"/>
    <property type="evidence" value="ECO:0007669"/>
    <property type="project" value="TreeGrafter"/>
</dbReference>
<proteinExistence type="predicted"/>
<dbReference type="InterPro" id="IPR020796">
    <property type="entry name" value="ORC5"/>
</dbReference>
<dbReference type="KEGG" id="slb:AWJ20_3965"/>
<feature type="domain" description="Origin recognition complex subunit 5 C-terminal" evidence="1">
    <location>
        <begin position="73"/>
        <end position="212"/>
    </location>
</feature>
<dbReference type="EMBL" id="CP014500">
    <property type="protein sequence ID" value="ANB11164.1"/>
    <property type="molecule type" value="Genomic_DNA"/>
</dbReference>
<keyword evidence="3" id="KW-1185">Reference proteome</keyword>
<dbReference type="PANTHER" id="PTHR12705">
    <property type="entry name" value="ORIGIN RECOGNITION COMPLEX SUBUNIT 5"/>
    <property type="match status" value="1"/>
</dbReference>
<dbReference type="Pfam" id="PF14630">
    <property type="entry name" value="ORC5_C"/>
    <property type="match status" value="1"/>
</dbReference>
<name>A0A167C375_9ASCO</name>
<dbReference type="InterPro" id="IPR047088">
    <property type="entry name" value="ORC5_C"/>
</dbReference>
<reference evidence="2 3" key="1">
    <citation type="submission" date="2016-02" db="EMBL/GenBank/DDBJ databases">
        <title>Complete genome sequence and transcriptome regulation of the pentose utilising yeast Sugiyamaella lignohabitans.</title>
        <authorList>
            <person name="Bellasio M."/>
            <person name="Peymann A."/>
            <person name="Valli M."/>
            <person name="Sipitzky M."/>
            <person name="Graf A."/>
            <person name="Sauer M."/>
            <person name="Marx H."/>
            <person name="Mattanovich D."/>
        </authorList>
    </citation>
    <scope>NUCLEOTIDE SEQUENCE [LARGE SCALE GENOMIC DNA]</scope>
    <source>
        <strain evidence="2 3">CBS 10342</strain>
    </source>
</reference>
<sequence>MDTLVKMWPVFVDPILKGKYKISEFVRIYKENIYLFTGDAVVADRLVDLEAEDLIAMVKTRREIATQAKAYELPIQSKYVLCAAYLASYNPPRYDVRFFSKAKDARAKRRDTGRRKSLKINPRSLAAPAFDLERMLAILHSIIPTDEEEKNVRAGSHIDIGVQIATLTTLKLIIRTSNSDPLDSRTRWKVNASWTLVKRLADDINFPIEEFLLESE</sequence>
<dbReference type="GeneID" id="30036044"/>
<evidence type="ECO:0000313" key="2">
    <source>
        <dbReference type="EMBL" id="ANB11164.1"/>
    </source>
</evidence>
<dbReference type="PANTHER" id="PTHR12705:SF0">
    <property type="entry name" value="ORIGIN RECOGNITION COMPLEX SUBUNIT 5"/>
    <property type="match status" value="1"/>
</dbReference>
<gene>
    <name evidence="2" type="primary">ORC5</name>
    <name evidence="2" type="ORF">AWJ20_3965</name>
</gene>
<dbReference type="OrthoDB" id="365981at2759"/>
<dbReference type="AlphaFoldDB" id="A0A167C375"/>
<dbReference type="GO" id="GO:0003688">
    <property type="term" value="F:DNA replication origin binding"/>
    <property type="evidence" value="ECO:0007669"/>
    <property type="project" value="TreeGrafter"/>
</dbReference>
<dbReference type="RefSeq" id="XP_018733641.1">
    <property type="nucleotide sequence ID" value="XM_018881007.1"/>
</dbReference>
<dbReference type="Proteomes" id="UP000189580">
    <property type="component" value="Chromosome c"/>
</dbReference>
<protein>
    <submittedName>
        <fullName evidence="2">Origin recognition complex subunit 5</fullName>
    </submittedName>
</protein>